<dbReference type="RefSeq" id="WP_154946623.1">
    <property type="nucleotide sequence ID" value="NZ_CABVHB010000004.1"/>
</dbReference>
<dbReference type="InterPro" id="IPR037914">
    <property type="entry name" value="SpoVT-AbrB_sf"/>
</dbReference>
<organism evidence="1 2">
    <name type="scientific">Pseudomonas fluorescens</name>
    <dbReference type="NCBI Taxonomy" id="294"/>
    <lineage>
        <taxon>Bacteria</taxon>
        <taxon>Pseudomonadati</taxon>
        <taxon>Pseudomonadota</taxon>
        <taxon>Gammaproteobacteria</taxon>
        <taxon>Pseudomonadales</taxon>
        <taxon>Pseudomonadaceae</taxon>
        <taxon>Pseudomonas</taxon>
    </lineage>
</organism>
<accession>A0A5E6Q8E2</accession>
<name>A0A5E6Q8E2_PSEFL</name>
<dbReference type="AlphaFoldDB" id="A0A5E6Q8E2"/>
<sequence>MNATQSWTVKCDDPEDGSGDIIVNLPPELLKNLGLVLNDVLTIELIDGDIVLKPVRQRRELS</sequence>
<dbReference type="Gene3D" id="2.10.260.10">
    <property type="match status" value="1"/>
</dbReference>
<dbReference type="EMBL" id="CABVHB010000004">
    <property type="protein sequence ID" value="VVM52506.1"/>
    <property type="molecule type" value="Genomic_DNA"/>
</dbReference>
<evidence type="ECO:0000313" key="1">
    <source>
        <dbReference type="EMBL" id="VVM52506.1"/>
    </source>
</evidence>
<protein>
    <recommendedName>
        <fullName evidence="3">AbrB/MazE/SpoVT family DNA-binding domain-containing protein</fullName>
    </recommendedName>
</protein>
<evidence type="ECO:0008006" key="3">
    <source>
        <dbReference type="Google" id="ProtNLM"/>
    </source>
</evidence>
<dbReference type="Proteomes" id="UP000344274">
    <property type="component" value="Unassembled WGS sequence"/>
</dbReference>
<gene>
    <name evidence="1" type="ORF">PS673_00842</name>
</gene>
<reference evidence="1 2" key="1">
    <citation type="submission" date="2019-09" db="EMBL/GenBank/DDBJ databases">
        <authorList>
            <person name="Chandra G."/>
            <person name="Truman W A."/>
        </authorList>
    </citation>
    <scope>NUCLEOTIDE SEQUENCE [LARGE SCALE GENOMIC DNA]</scope>
    <source>
        <strain evidence="1">PS673</strain>
    </source>
</reference>
<proteinExistence type="predicted"/>
<evidence type="ECO:0000313" key="2">
    <source>
        <dbReference type="Proteomes" id="UP000344274"/>
    </source>
</evidence>
<dbReference type="SUPFAM" id="SSF89447">
    <property type="entry name" value="AbrB/MazE/MraZ-like"/>
    <property type="match status" value="1"/>
</dbReference>